<dbReference type="AlphaFoldDB" id="A0A9P6NX21"/>
<dbReference type="PROSITE" id="PS51257">
    <property type="entry name" value="PROKAR_LIPOPROTEIN"/>
    <property type="match status" value="1"/>
</dbReference>
<accession>A0A9P6NX21</accession>
<dbReference type="EMBL" id="MU167211">
    <property type="protein sequence ID" value="KAG0151759.1"/>
    <property type="molecule type" value="Genomic_DNA"/>
</dbReference>
<gene>
    <name evidence="1" type="ORF">CROQUDRAFT_86393</name>
</gene>
<evidence type="ECO:0000313" key="2">
    <source>
        <dbReference type="Proteomes" id="UP000886653"/>
    </source>
</evidence>
<protein>
    <recommendedName>
        <fullName evidence="3">Lipoprotein</fullName>
    </recommendedName>
</protein>
<keyword evidence="2" id="KW-1185">Reference proteome</keyword>
<comment type="caution">
    <text evidence="1">The sequence shown here is derived from an EMBL/GenBank/DDBJ whole genome shotgun (WGS) entry which is preliminary data.</text>
</comment>
<dbReference type="Proteomes" id="UP000886653">
    <property type="component" value="Unassembled WGS sequence"/>
</dbReference>
<proteinExistence type="predicted"/>
<evidence type="ECO:0008006" key="3">
    <source>
        <dbReference type="Google" id="ProtNLM"/>
    </source>
</evidence>
<evidence type="ECO:0000313" key="1">
    <source>
        <dbReference type="EMBL" id="KAG0151759.1"/>
    </source>
</evidence>
<organism evidence="1 2">
    <name type="scientific">Cronartium quercuum f. sp. fusiforme G11</name>
    <dbReference type="NCBI Taxonomy" id="708437"/>
    <lineage>
        <taxon>Eukaryota</taxon>
        <taxon>Fungi</taxon>
        <taxon>Dikarya</taxon>
        <taxon>Basidiomycota</taxon>
        <taxon>Pucciniomycotina</taxon>
        <taxon>Pucciniomycetes</taxon>
        <taxon>Pucciniales</taxon>
        <taxon>Coleosporiaceae</taxon>
        <taxon>Cronartium</taxon>
    </lineage>
</organism>
<name>A0A9P6NX21_9BASI</name>
<reference evidence="1" key="1">
    <citation type="submission" date="2013-11" db="EMBL/GenBank/DDBJ databases">
        <title>Genome sequence of the fusiform rust pathogen reveals effectors for host alternation and coevolution with pine.</title>
        <authorList>
            <consortium name="DOE Joint Genome Institute"/>
            <person name="Smith K."/>
            <person name="Pendleton A."/>
            <person name="Kubisiak T."/>
            <person name="Anderson C."/>
            <person name="Salamov A."/>
            <person name="Aerts A."/>
            <person name="Riley R."/>
            <person name="Clum A."/>
            <person name="Lindquist E."/>
            <person name="Ence D."/>
            <person name="Campbell M."/>
            <person name="Kronenberg Z."/>
            <person name="Feau N."/>
            <person name="Dhillon B."/>
            <person name="Hamelin R."/>
            <person name="Burleigh J."/>
            <person name="Smith J."/>
            <person name="Yandell M."/>
            <person name="Nelson C."/>
            <person name="Grigoriev I."/>
            <person name="Davis J."/>
        </authorList>
    </citation>
    <scope>NUCLEOTIDE SEQUENCE</scope>
    <source>
        <strain evidence="1">G11</strain>
    </source>
</reference>
<sequence length="58" mass="6440">MVAERSDVNERLHDVATYTKLLVACLHIVALSACTQETGQRRSHESTHCALNEVVPHV</sequence>